<evidence type="ECO:0000256" key="3">
    <source>
        <dbReference type="ARBA" id="ARBA00022771"/>
    </source>
</evidence>
<feature type="domain" description="GATA-type" evidence="11">
    <location>
        <begin position="530"/>
        <end position="590"/>
    </location>
</feature>
<feature type="compositionally biased region" description="Polar residues" evidence="10">
    <location>
        <begin position="273"/>
        <end position="307"/>
    </location>
</feature>
<feature type="compositionally biased region" description="Polar residues" evidence="10">
    <location>
        <begin position="77"/>
        <end position="88"/>
    </location>
</feature>
<dbReference type="PROSITE" id="PS50114">
    <property type="entry name" value="GATA_ZN_FINGER_2"/>
    <property type="match status" value="2"/>
</dbReference>
<feature type="region of interest" description="Disordered" evidence="10">
    <location>
        <begin position="639"/>
        <end position="661"/>
    </location>
</feature>
<feature type="compositionally biased region" description="Basic and acidic residues" evidence="10">
    <location>
        <begin position="22"/>
        <end position="38"/>
    </location>
</feature>
<dbReference type="FunFam" id="3.30.50.10:FF:000032">
    <property type="entry name" value="Transcription factor GATA-3"/>
    <property type="match status" value="1"/>
</dbReference>
<dbReference type="GO" id="GO:0000981">
    <property type="term" value="F:DNA-binding transcription factor activity, RNA polymerase II-specific"/>
    <property type="evidence" value="ECO:0007669"/>
    <property type="project" value="TreeGrafter"/>
</dbReference>
<dbReference type="Gene3D" id="3.30.50.10">
    <property type="entry name" value="Erythroid Transcription Factor GATA-1, subunit A"/>
    <property type="match status" value="2"/>
</dbReference>
<feature type="region of interest" description="Disordered" evidence="10">
    <location>
        <begin position="22"/>
        <end position="147"/>
    </location>
</feature>
<dbReference type="InterPro" id="IPR013088">
    <property type="entry name" value="Znf_NHR/GATA"/>
</dbReference>
<evidence type="ECO:0000256" key="8">
    <source>
        <dbReference type="ARBA" id="ARBA00023242"/>
    </source>
</evidence>
<dbReference type="SUPFAM" id="SSF57716">
    <property type="entry name" value="Glucocorticoid receptor-like (DNA-binding domain)"/>
    <property type="match status" value="2"/>
</dbReference>
<keyword evidence="5" id="KW-0805">Transcription regulation</keyword>
<evidence type="ECO:0000313" key="13">
    <source>
        <dbReference type="Proteomes" id="UP000002358"/>
    </source>
</evidence>
<keyword evidence="4" id="KW-0862">Zinc</keyword>
<dbReference type="GO" id="GO:0000978">
    <property type="term" value="F:RNA polymerase II cis-regulatory region sequence-specific DNA binding"/>
    <property type="evidence" value="ECO:0007669"/>
    <property type="project" value="TreeGrafter"/>
</dbReference>
<organism evidence="12 13">
    <name type="scientific">Nasonia vitripennis</name>
    <name type="common">Parasitic wasp</name>
    <dbReference type="NCBI Taxonomy" id="7425"/>
    <lineage>
        <taxon>Eukaryota</taxon>
        <taxon>Metazoa</taxon>
        <taxon>Ecdysozoa</taxon>
        <taxon>Arthropoda</taxon>
        <taxon>Hexapoda</taxon>
        <taxon>Insecta</taxon>
        <taxon>Pterygota</taxon>
        <taxon>Neoptera</taxon>
        <taxon>Endopterygota</taxon>
        <taxon>Hymenoptera</taxon>
        <taxon>Apocrita</taxon>
        <taxon>Proctotrupomorpha</taxon>
        <taxon>Chalcidoidea</taxon>
        <taxon>Pteromalidae</taxon>
        <taxon>Pteromalinae</taxon>
        <taxon>Nasonia</taxon>
    </lineage>
</organism>
<dbReference type="AlphaFoldDB" id="A0A7M7TAF1"/>
<keyword evidence="6" id="KW-0238">DNA-binding</keyword>
<dbReference type="InParanoid" id="A0A7M7TAF1"/>
<dbReference type="OrthoDB" id="7698585at2759"/>
<evidence type="ECO:0000256" key="1">
    <source>
        <dbReference type="ARBA" id="ARBA00004123"/>
    </source>
</evidence>
<feature type="compositionally biased region" description="Low complexity" evidence="10">
    <location>
        <begin position="89"/>
        <end position="103"/>
    </location>
</feature>
<dbReference type="SMART" id="SM00401">
    <property type="entry name" value="ZnF_GATA"/>
    <property type="match status" value="2"/>
</dbReference>
<dbReference type="SMR" id="A0A7M7TAF1"/>
<evidence type="ECO:0000256" key="4">
    <source>
        <dbReference type="ARBA" id="ARBA00022833"/>
    </source>
</evidence>
<dbReference type="GO" id="GO:0045165">
    <property type="term" value="P:cell fate commitment"/>
    <property type="evidence" value="ECO:0007669"/>
    <property type="project" value="TreeGrafter"/>
</dbReference>
<dbReference type="PROSITE" id="PS00344">
    <property type="entry name" value="GATA_ZN_FINGER_1"/>
    <property type="match status" value="1"/>
</dbReference>
<dbReference type="InterPro" id="IPR000679">
    <property type="entry name" value="Znf_GATA"/>
</dbReference>
<keyword evidence="7" id="KW-0804">Transcription</keyword>
<dbReference type="RefSeq" id="XP_031786969.1">
    <property type="nucleotide sequence ID" value="XM_031931109.2"/>
</dbReference>
<dbReference type="EnsemblMetazoa" id="XM_031931109">
    <property type="protein sequence ID" value="XP_031786969"/>
    <property type="gene ID" value="LOC100124020"/>
</dbReference>
<evidence type="ECO:0000313" key="12">
    <source>
        <dbReference type="EnsemblMetazoa" id="XP_031786969"/>
    </source>
</evidence>
<feature type="region of interest" description="Disordered" evidence="10">
    <location>
        <begin position="237"/>
        <end position="311"/>
    </location>
</feature>
<proteinExistence type="predicted"/>
<reference evidence="12" key="1">
    <citation type="submission" date="2021-01" db="UniProtKB">
        <authorList>
            <consortium name="EnsemblMetazoa"/>
        </authorList>
    </citation>
    <scope>IDENTIFICATION</scope>
</reference>
<protein>
    <recommendedName>
        <fullName evidence="11">GATA-type domain-containing protein</fullName>
    </recommendedName>
</protein>
<feature type="compositionally biased region" description="Low complexity" evidence="10">
    <location>
        <begin position="39"/>
        <end position="53"/>
    </location>
</feature>
<dbReference type="CDD" id="cd00202">
    <property type="entry name" value="ZnF_GATA"/>
    <property type="match status" value="1"/>
</dbReference>
<keyword evidence="13" id="KW-1185">Reference proteome</keyword>
<dbReference type="InterPro" id="IPR039355">
    <property type="entry name" value="Transcription_factor_GATA"/>
</dbReference>
<dbReference type="GO" id="GO:0008270">
    <property type="term" value="F:zinc ion binding"/>
    <property type="evidence" value="ECO:0007669"/>
    <property type="project" value="UniProtKB-KW"/>
</dbReference>
<comment type="subcellular location">
    <subcellularLocation>
        <location evidence="1">Nucleus</location>
    </subcellularLocation>
</comment>
<dbReference type="PRINTS" id="PR00619">
    <property type="entry name" value="GATAZNFINGER"/>
</dbReference>
<feature type="compositionally biased region" description="Low complexity" evidence="10">
    <location>
        <begin position="241"/>
        <end position="250"/>
    </location>
</feature>
<dbReference type="GO" id="GO:0045944">
    <property type="term" value="P:positive regulation of transcription by RNA polymerase II"/>
    <property type="evidence" value="ECO:0007669"/>
    <property type="project" value="TreeGrafter"/>
</dbReference>
<keyword evidence="2" id="KW-0479">Metal-binding</keyword>
<dbReference type="PANTHER" id="PTHR10071:SF337">
    <property type="entry name" value="GATA-BINDING FACTOR A"/>
    <property type="match status" value="1"/>
</dbReference>
<feature type="compositionally biased region" description="Low complexity" evidence="10">
    <location>
        <begin position="260"/>
        <end position="272"/>
    </location>
</feature>
<evidence type="ECO:0000256" key="2">
    <source>
        <dbReference type="ARBA" id="ARBA00022723"/>
    </source>
</evidence>
<keyword evidence="3 9" id="KW-0863">Zinc-finger</keyword>
<dbReference type="GO" id="GO:0005634">
    <property type="term" value="C:nucleus"/>
    <property type="evidence" value="ECO:0007669"/>
    <property type="project" value="UniProtKB-SubCell"/>
</dbReference>
<evidence type="ECO:0000259" key="11">
    <source>
        <dbReference type="PROSITE" id="PS50114"/>
    </source>
</evidence>
<dbReference type="GeneID" id="100124020"/>
<dbReference type="GO" id="GO:0000122">
    <property type="term" value="P:negative regulation of transcription by RNA polymerase II"/>
    <property type="evidence" value="ECO:0007669"/>
    <property type="project" value="TreeGrafter"/>
</dbReference>
<evidence type="ECO:0000256" key="7">
    <source>
        <dbReference type="ARBA" id="ARBA00023163"/>
    </source>
</evidence>
<dbReference type="PANTHER" id="PTHR10071">
    <property type="entry name" value="TRANSCRIPTION FACTOR GATA FAMILY MEMBER"/>
    <property type="match status" value="1"/>
</dbReference>
<evidence type="ECO:0000256" key="9">
    <source>
        <dbReference type="PROSITE-ProRule" id="PRU00094"/>
    </source>
</evidence>
<evidence type="ECO:0000256" key="5">
    <source>
        <dbReference type="ARBA" id="ARBA00023015"/>
    </source>
</evidence>
<evidence type="ECO:0000256" key="10">
    <source>
        <dbReference type="SAM" id="MobiDB-lite"/>
    </source>
</evidence>
<feature type="compositionally biased region" description="Basic and acidic residues" evidence="10">
    <location>
        <begin position="131"/>
        <end position="145"/>
    </location>
</feature>
<evidence type="ECO:0000256" key="6">
    <source>
        <dbReference type="ARBA" id="ARBA00023125"/>
    </source>
</evidence>
<name>A0A7M7TAF1_NASVI</name>
<feature type="domain" description="GATA-type" evidence="11">
    <location>
        <begin position="590"/>
        <end position="643"/>
    </location>
</feature>
<dbReference type="Pfam" id="PF00320">
    <property type="entry name" value="GATA"/>
    <property type="match status" value="2"/>
</dbReference>
<keyword evidence="8" id="KW-0539">Nucleus</keyword>
<sequence length="764" mass="84300">MRLTPIEFFQFQDTMKENLQKQDVKLEWENHQQEEGSPHQEPQQQSPVESPRSVITSRRHVRTITATGIIETRVESAPNSPENGQTDLQQQQQQHIVQQQQQQSRSIKQENQEPPPPYTEEPHQQQYRIQMSHEHSPDDQQRVVEQKQQQHVIYATSNGQEMQVDGAETTEGTITLNVEERTSNDKCAAIDRLTTQNVIYLTRYETPAPDRVEVDGVTYVAYSESQLRARDAHVIAVQEHQQQQQQQQRQSVPPQRYSPHDQVPQDPQQHQQRYQTSPVASETYEAQSLVSQTPGNQQLSSPGQNYSPPLDVIRSGQQQQQHLVAYTDGASIKYSAEVSVAAENLKQSSTYTTLETVPLAPTPAVPYTTQYITTEAFQQVPTSYGYHKHPEIVLCPISSQARGGEIDHATNVYIKSDPTLTSSSLMRTSFQYEQPSSPSQINGYPGGCQFIKPTNDQYWAQSTGPSPPPGFDYAQGYGAVPISAAAVAAATDPNSIMFSGGSYVTNGPTSPWTPNPILTSAEDTFDGPGAEIGRECVNCGAHTTPLWRRDGTTYLCNACGICSKTNGISRPPTQRAKPKTSVPPVSTGGRRLGVRCANCSTTTTTLWRRNNNGEPVCNACGLYFKLHGVNRPMSMKKDGIQTRKRKPKNHANVNNNHGVSNAIHKPEIKSSLLVESKVQLSMYENGGGDGGVEEQYITASEAQISLHQPLPSYSPLTLPSAAVLNRQTTLTVPPLEPATSRPNGDLISVITSTTAAHTAAERSS</sequence>
<accession>A0A7M7TAF1</accession>
<dbReference type="Proteomes" id="UP000002358">
    <property type="component" value="Chromosome 5"/>
</dbReference>